<dbReference type="Proteomes" id="UP000694005">
    <property type="component" value="Chromosome A01"/>
</dbReference>
<name>A0A3P5ZV95_BRACM</name>
<evidence type="ECO:0000313" key="2">
    <source>
        <dbReference type="EMBL" id="VDC75868.1"/>
    </source>
</evidence>
<dbReference type="EMBL" id="LS974617">
    <property type="protein sequence ID" value="CAG7888451.1"/>
    <property type="molecule type" value="Genomic_DNA"/>
</dbReference>
<dbReference type="Gramene" id="A01p25270.2_BraZ1">
    <property type="protein sequence ID" value="A01p25270.2_BraZ1.CDS.1"/>
    <property type="gene ID" value="A01g25270.2_BraZ1"/>
</dbReference>
<protein>
    <submittedName>
        <fullName evidence="1">Uncharacterized protein</fullName>
    </submittedName>
</protein>
<evidence type="ECO:0000313" key="1">
    <source>
        <dbReference type="EMBL" id="CAG7888451.1"/>
    </source>
</evidence>
<proteinExistence type="predicted"/>
<accession>A0A3P5ZV95</accession>
<sequence>MDCLKTLHFNAIVFASEDNALIAAISKPSASPSLKFYSSKTIALLHQFVDWNVQFHTPKDMS</sequence>
<gene>
    <name evidence="2" type="ORF">BRAA01T02370Z</name>
    <name evidence="1" type="ORF">BRAPAZ1V2_A01P25270.2</name>
</gene>
<dbReference type="AlphaFoldDB" id="A0A3P5ZV95"/>
<reference evidence="2" key="1">
    <citation type="submission" date="2018-11" db="EMBL/GenBank/DDBJ databases">
        <authorList>
            <consortium name="Genoscope - CEA"/>
            <person name="William W."/>
        </authorList>
    </citation>
    <scope>NUCLEOTIDE SEQUENCE</scope>
</reference>
<dbReference type="EMBL" id="LR031571">
    <property type="protein sequence ID" value="VDC75868.1"/>
    <property type="molecule type" value="Genomic_DNA"/>
</dbReference>
<organism evidence="2">
    <name type="scientific">Brassica campestris</name>
    <name type="common">Field mustard</name>
    <dbReference type="NCBI Taxonomy" id="3711"/>
    <lineage>
        <taxon>Eukaryota</taxon>
        <taxon>Viridiplantae</taxon>
        <taxon>Streptophyta</taxon>
        <taxon>Embryophyta</taxon>
        <taxon>Tracheophyta</taxon>
        <taxon>Spermatophyta</taxon>
        <taxon>Magnoliopsida</taxon>
        <taxon>eudicotyledons</taxon>
        <taxon>Gunneridae</taxon>
        <taxon>Pentapetalae</taxon>
        <taxon>rosids</taxon>
        <taxon>malvids</taxon>
        <taxon>Brassicales</taxon>
        <taxon>Brassicaceae</taxon>
        <taxon>Brassiceae</taxon>
        <taxon>Brassica</taxon>
    </lineage>
</organism>